<accession>A0A7R8XBG8</accession>
<dbReference type="AlphaFoldDB" id="A0A7R8XBG8"/>
<dbReference type="Gene3D" id="3.40.50.300">
    <property type="entry name" value="P-loop containing nucleotide triphosphate hydrolases"/>
    <property type="match status" value="1"/>
</dbReference>
<keyword evidence="3" id="KW-1185">Reference proteome</keyword>
<evidence type="ECO:0000313" key="3">
    <source>
        <dbReference type="Proteomes" id="UP000677054"/>
    </source>
</evidence>
<evidence type="ECO:0000256" key="1">
    <source>
        <dbReference type="SAM" id="MobiDB-lite"/>
    </source>
</evidence>
<dbReference type="Proteomes" id="UP000677054">
    <property type="component" value="Unassembled WGS sequence"/>
</dbReference>
<dbReference type="OrthoDB" id="8177873at2759"/>
<name>A0A7R8XBG8_9CRUS</name>
<dbReference type="EMBL" id="CAJPEV010001235">
    <property type="protein sequence ID" value="CAG0891530.1"/>
    <property type="molecule type" value="Genomic_DNA"/>
</dbReference>
<sequence>MCDWETFTRVVPPLGDGTHSSLVSFLLEFGKKHGESMLIVYSRNMKQLVKCRFHGGLYERLEKIQECDHDIIIIDRHRGFFFLKVNYLDEKQQEQTGDPRFLLIQEKCDIAKRDFDHLKALMMEAGMKKRKQVNECFSLHFPIIAFPRVRKEEKQSQNALVLYEEQCQSQEHFETWWNKHINQKPKKFKLKPEAHLTLLAIFGAPVYVTAVLDNEEAGFQFLTERELEFLVLEPTKCIINEASETRTMKLMKEKARNIITKWFSQRQITEAEHILVLGSTENAMEELSETMPEWIGRSAMATYSTWTSKSLEEKGNMVSTVIQRCLTFCALPSIDIINEETRRDDEISKEEPAASNLRHLYLDHAEGYFWLFSPQDELPGKVYAELNCSYGSEVVARIDRSKPAKETTWLYQAEQFIKKTYREWETEKTTHLVPYVEDRDEWIKKAEHDSGIKAERSLILSLYELGKRKQLPMFITYNRNFAHLIKRKDVGGASEGILTGEHDIVLIHRELGAVFMQVKNLDTKPSEEKPSNAEKNSDSKLTQVEHCNTAGNRESMKTDMKRKNAIKRSIKAAEGQLEKDVNSLKAAIQESGVDDINVSLCVIALVNVRRDEVKEKPLCDSSPPTAFLCEEDLKSEEAIEHWWDEHIIPKLQNSIDSRTFLKLLAIYIAPVYVTPAHTARMNTQKLNFLTADKLDILVNGPKDFVVKGAAGTGKTWLLQEKIRNIVMSWFRHESVQDEDEKIILICCNGILYSHLLDTLPDLLVTSAMAMRRRWIQKTQDENEKRRVKDIILKNLIVCCKKHEIDLLYGDGSWMESYDKARSPSEKEEENEEFQTANLVWRIRNVTWEIFLFYRILLDSVVSLPPKKKERWTRKADIIQSLFRSFIPEMKDLRFLNEKIWAIALEGLENLDQLMNEGSVDQSMLEMSLRLSSCRARVTKLPEIQSPVLLDLEKIFKTIESPFHHVFVDEAEELCCSLSDHWLDSLRSLQKQGGGYFWRTYDPLSPFSMTEMPDSLKKELEDAHSLLTVLRNPVSVFHTWTTHLDRERDVQLSFPGTHDAAYKREEILSGHDLQGPNVERFPVHSSNLPEKILEILREKFGSGRHPGDIAVLFADHGDFLVHGERLRKEMEEKLRVYSTTRRLLVHHAQSFKGMEAPIVFLITNQRSNRKGNIYLGASRSTSHLFLIDMEATEQEDEQVNREQRKIRLATLSPDILKKLLSKVNLR</sequence>
<dbReference type="EMBL" id="LR900752">
    <property type="protein sequence ID" value="CAD7246776.1"/>
    <property type="molecule type" value="Genomic_DNA"/>
</dbReference>
<feature type="region of interest" description="Disordered" evidence="1">
    <location>
        <begin position="522"/>
        <end position="541"/>
    </location>
</feature>
<gene>
    <name evidence="2" type="ORF">DSTB1V02_LOCUS6622</name>
</gene>
<organism evidence="2">
    <name type="scientific">Darwinula stevensoni</name>
    <dbReference type="NCBI Taxonomy" id="69355"/>
    <lineage>
        <taxon>Eukaryota</taxon>
        <taxon>Metazoa</taxon>
        <taxon>Ecdysozoa</taxon>
        <taxon>Arthropoda</taxon>
        <taxon>Crustacea</taxon>
        <taxon>Oligostraca</taxon>
        <taxon>Ostracoda</taxon>
        <taxon>Podocopa</taxon>
        <taxon>Podocopida</taxon>
        <taxon>Darwinulocopina</taxon>
        <taxon>Darwinuloidea</taxon>
        <taxon>Darwinulidae</taxon>
        <taxon>Darwinula</taxon>
    </lineage>
</organism>
<dbReference type="SUPFAM" id="SSF52540">
    <property type="entry name" value="P-loop containing nucleoside triphosphate hydrolases"/>
    <property type="match status" value="1"/>
</dbReference>
<reference evidence="2" key="1">
    <citation type="submission" date="2020-11" db="EMBL/GenBank/DDBJ databases">
        <authorList>
            <person name="Tran Van P."/>
        </authorList>
    </citation>
    <scope>NUCLEOTIDE SEQUENCE</scope>
</reference>
<dbReference type="InterPro" id="IPR027417">
    <property type="entry name" value="P-loop_NTPase"/>
</dbReference>
<feature type="compositionally biased region" description="Basic and acidic residues" evidence="1">
    <location>
        <begin position="522"/>
        <end position="538"/>
    </location>
</feature>
<evidence type="ECO:0000313" key="2">
    <source>
        <dbReference type="EMBL" id="CAD7246776.1"/>
    </source>
</evidence>
<protein>
    <submittedName>
        <fullName evidence="2">Uncharacterized protein</fullName>
    </submittedName>
</protein>
<proteinExistence type="predicted"/>